<evidence type="ECO:0000313" key="2">
    <source>
        <dbReference type="EMBL" id="GAA4781363.1"/>
    </source>
</evidence>
<reference evidence="3" key="1">
    <citation type="journal article" date="2019" name="Int. J. Syst. Evol. Microbiol.">
        <title>The Global Catalogue of Microorganisms (GCM) 10K type strain sequencing project: providing services to taxonomists for standard genome sequencing and annotation.</title>
        <authorList>
            <consortium name="The Broad Institute Genomics Platform"/>
            <consortium name="The Broad Institute Genome Sequencing Center for Infectious Disease"/>
            <person name="Wu L."/>
            <person name="Ma J."/>
        </authorList>
    </citation>
    <scope>NUCLEOTIDE SEQUENCE [LARGE SCALE GENOMIC DNA]</scope>
    <source>
        <strain evidence="3">JCM 18324</strain>
    </source>
</reference>
<dbReference type="InterPro" id="IPR009081">
    <property type="entry name" value="PP-bd_ACP"/>
</dbReference>
<sequence>MPAEPPAATAAPDVLDGDIAAFVVERFLPGVDAGELDPDYDLLATAVIDSLGILHIAAWLERRYGIVLPDADLAGRNFRTVAAIRAVAERAARGEGGA</sequence>
<organism evidence="2 3">
    <name type="scientific">Streptomyces sanyensis</name>
    <dbReference type="NCBI Taxonomy" id="568869"/>
    <lineage>
        <taxon>Bacteria</taxon>
        <taxon>Bacillati</taxon>
        <taxon>Actinomycetota</taxon>
        <taxon>Actinomycetes</taxon>
        <taxon>Kitasatosporales</taxon>
        <taxon>Streptomycetaceae</taxon>
        <taxon>Streptomyces</taxon>
    </lineage>
</organism>
<protein>
    <recommendedName>
        <fullName evidence="1">Carrier domain-containing protein</fullName>
    </recommendedName>
</protein>
<keyword evidence="3" id="KW-1185">Reference proteome</keyword>
<comment type="caution">
    <text evidence="2">The sequence shown here is derived from an EMBL/GenBank/DDBJ whole genome shotgun (WGS) entry which is preliminary data.</text>
</comment>
<dbReference type="PROSITE" id="PS50075">
    <property type="entry name" value="CARRIER"/>
    <property type="match status" value="1"/>
</dbReference>
<dbReference type="Gene3D" id="1.10.1200.10">
    <property type="entry name" value="ACP-like"/>
    <property type="match status" value="1"/>
</dbReference>
<dbReference type="RefSeq" id="WP_345614266.1">
    <property type="nucleotide sequence ID" value="NZ_BAABJV010000008.1"/>
</dbReference>
<dbReference type="InterPro" id="IPR036736">
    <property type="entry name" value="ACP-like_sf"/>
</dbReference>
<dbReference type="Pfam" id="PF00550">
    <property type="entry name" value="PP-binding"/>
    <property type="match status" value="1"/>
</dbReference>
<proteinExistence type="predicted"/>
<dbReference type="SUPFAM" id="SSF47336">
    <property type="entry name" value="ACP-like"/>
    <property type="match status" value="1"/>
</dbReference>
<accession>A0ABP9AH11</accession>
<feature type="domain" description="Carrier" evidence="1">
    <location>
        <begin position="12"/>
        <end position="92"/>
    </location>
</feature>
<dbReference type="EMBL" id="BAABJV010000008">
    <property type="protein sequence ID" value="GAA4781363.1"/>
    <property type="molecule type" value="Genomic_DNA"/>
</dbReference>
<dbReference type="Proteomes" id="UP001501147">
    <property type="component" value="Unassembled WGS sequence"/>
</dbReference>
<name>A0ABP9AH11_9ACTN</name>
<gene>
    <name evidence="2" type="ORF">GCM10023329_33580</name>
</gene>
<evidence type="ECO:0000313" key="3">
    <source>
        <dbReference type="Proteomes" id="UP001501147"/>
    </source>
</evidence>
<evidence type="ECO:0000259" key="1">
    <source>
        <dbReference type="PROSITE" id="PS50075"/>
    </source>
</evidence>